<comment type="caution">
    <text evidence="1">The sequence shown here is derived from an EMBL/GenBank/DDBJ whole genome shotgun (WGS) entry which is preliminary data.</text>
</comment>
<dbReference type="OrthoDB" id="88903at2"/>
<name>A0A3M8DWF8_9BACL</name>
<organism evidence="1 2">
    <name type="scientific">Brevibacillus fluminis</name>
    <dbReference type="NCBI Taxonomy" id="511487"/>
    <lineage>
        <taxon>Bacteria</taxon>
        <taxon>Bacillati</taxon>
        <taxon>Bacillota</taxon>
        <taxon>Bacilli</taxon>
        <taxon>Bacillales</taxon>
        <taxon>Paenibacillaceae</taxon>
        <taxon>Brevibacillus</taxon>
    </lineage>
</organism>
<dbReference type="SUPFAM" id="SSF52540">
    <property type="entry name" value="P-loop containing nucleoside triphosphate hydrolases"/>
    <property type="match status" value="1"/>
</dbReference>
<dbReference type="EMBL" id="RHHQ01000003">
    <property type="protein sequence ID" value="RNB92510.1"/>
    <property type="molecule type" value="Genomic_DNA"/>
</dbReference>
<evidence type="ECO:0000313" key="1">
    <source>
        <dbReference type="EMBL" id="RNB92510.1"/>
    </source>
</evidence>
<keyword evidence="2" id="KW-1185">Reference proteome</keyword>
<proteinExistence type="predicted"/>
<sequence length="606" mass="70364">MNILLETFKRYMNTPKIGYALHLDGPWGSGKTYFVKNELQKVLKKDYQDFKLIYVSLNGIKEVNEIGENVFLQILSPTASKGYVVARGTVNLFKNLIPFGNPSDMDFSNIDTKIQEFISSKNLDKVLLCFDDLERIDDSLSIESLLGYINSNFIEHNHVKTLLISNSEEMEEKAEFTRLKEKVIGRSITFSIKNEQVIYEILKNDYSNLYSFFEKNKEVMIPIFTSIDKLNLRTIKFVCDIFNEVFESLKENEVFKSLKEEELSDEALINIFTCALVVGIEYKKGTIKDLEEAGNKLNPYNLYFKSRPNDQEKAESILLIGTFVISRHYAYFDSIAEFIITGHFNLGKLVQEVKDKYNKESEEETSRNIVESYYDYELEEIKTCTEIVISAIKNGHYSPQRYPYLYTVLKEMVDKGYVEIGNLFDIVHNGLLYSLEINLKDVSPDIERALERFFSGNKDQDCNRLIQMIKEKMQKLREDETISNVELFVNALDNRDYSNLSQLANTFRSSANLFEHLCKISFAKRLLIMGNKSIGLFNSILNEMYLRIINASDFHHSEIPFIKELKDSLLQQLDSRDLDRLKKDLLNEVIKQLDKVTEHVNNKKEA</sequence>
<accession>A0A3M8DWF8</accession>
<gene>
    <name evidence="1" type="ORF">EDM56_02105</name>
</gene>
<dbReference type="Proteomes" id="UP000271031">
    <property type="component" value="Unassembled WGS sequence"/>
</dbReference>
<protein>
    <submittedName>
        <fullName evidence="1">Uncharacterized protein</fullName>
    </submittedName>
</protein>
<dbReference type="InterPro" id="IPR027417">
    <property type="entry name" value="P-loop_NTPase"/>
</dbReference>
<evidence type="ECO:0000313" key="2">
    <source>
        <dbReference type="Proteomes" id="UP000271031"/>
    </source>
</evidence>
<reference evidence="1 2" key="1">
    <citation type="submission" date="2018-10" db="EMBL/GenBank/DDBJ databases">
        <title>Phylogenomics of Brevibacillus.</title>
        <authorList>
            <person name="Dunlap C."/>
        </authorList>
    </citation>
    <scope>NUCLEOTIDE SEQUENCE [LARGE SCALE GENOMIC DNA]</scope>
    <source>
        <strain evidence="1 2">JCM 15716</strain>
    </source>
</reference>
<dbReference type="AlphaFoldDB" id="A0A3M8DWF8"/>
<dbReference type="Gene3D" id="3.40.50.300">
    <property type="entry name" value="P-loop containing nucleotide triphosphate hydrolases"/>
    <property type="match status" value="1"/>
</dbReference>
<dbReference type="RefSeq" id="WP_122916215.1">
    <property type="nucleotide sequence ID" value="NZ_RHHQ01000003.1"/>
</dbReference>